<accession>A0A485KK23</accession>
<dbReference type="GO" id="GO:0004109">
    <property type="term" value="F:coproporphyrinogen oxidase activity"/>
    <property type="evidence" value="ECO:0007669"/>
    <property type="project" value="UniProtKB-EC"/>
</dbReference>
<dbReference type="FunFam" id="3.40.1500.10:FF:000002">
    <property type="entry name" value="oxygen-dependent coproporphyrinogen-III oxidase, mitochondrial"/>
    <property type="match status" value="1"/>
</dbReference>
<comment type="pathway">
    <text evidence="1">Porphyrin-containing compound metabolism; protoporphyrin-IX biosynthesis; protoporphyrinogen-IX from coproporphyrinogen-III (O2 route): step 1/1.</text>
</comment>
<keyword evidence="10" id="KW-1185">Reference proteome</keyword>
<sequence length="406" mass="45893">MFGRLVRGVRGQAVLAATASGCGLIMGVHNSQSPSLSDSKKKVDPKEFLFVPLSKDKTPSNSVEFDTTQPMKKRMEAMVLRVQDEICSGLEEIDGTKFRTDEWVKPDNGGGGRSRVIQDGNVFEKAGVNVSVVQGELGKAAVTAMRAQGRDLTVEKPLPFFACGVSVVIHPRNPMAPTMHLNYRYFEVESGKLDADGKPKRLSWFGGGADLTPSYLFEEDARHFHAVYKTILDKTDKSYYPKMKATCDKYFYIPHRQEGRGIGGFFYDDMEGKQEETFQMARNCANATMDAYGPILRKRINLPFTEDQKKWQQVRRGRYVEFNVMYDRGTKFGLNVPGSRIESILMSLPLTARWEYMNVPKPNSWEERTLNVLKNPVDWLDVDAVDLETLSTKDLLEEIARRSKNV</sequence>
<dbReference type="AlphaFoldDB" id="A0A485KK23"/>
<dbReference type="EMBL" id="VJMH01005101">
    <property type="protein sequence ID" value="KAF0701133.1"/>
    <property type="molecule type" value="Genomic_DNA"/>
</dbReference>
<dbReference type="EC" id="1.3.3.3" evidence="4"/>
<dbReference type="InterPro" id="IPR036406">
    <property type="entry name" value="Coprogen_oxidase_aer_sf"/>
</dbReference>
<dbReference type="SUPFAM" id="SSF102886">
    <property type="entry name" value="Coproporphyrinogen III oxidase"/>
    <property type="match status" value="1"/>
</dbReference>
<dbReference type="PRINTS" id="PR00073">
    <property type="entry name" value="COPRGNOXDASE"/>
</dbReference>
<keyword evidence="7" id="KW-0627">Porphyrin biosynthesis</keyword>
<dbReference type="GO" id="GO:0006782">
    <property type="term" value="P:protoporphyrinogen IX biosynthetic process"/>
    <property type="evidence" value="ECO:0007669"/>
    <property type="project" value="UniProtKB-UniPathway"/>
</dbReference>
<dbReference type="NCBIfam" id="NF003727">
    <property type="entry name" value="PRK05330.1"/>
    <property type="match status" value="1"/>
</dbReference>
<reference evidence="9 10" key="1">
    <citation type="submission" date="2019-03" db="EMBL/GenBank/DDBJ databases">
        <authorList>
            <person name="Gaulin E."/>
            <person name="Dumas B."/>
        </authorList>
    </citation>
    <scope>NUCLEOTIDE SEQUENCE [LARGE SCALE GENOMIC DNA]</scope>
    <source>
        <strain evidence="9">CBS 568.67</strain>
    </source>
</reference>
<comment type="similarity">
    <text evidence="2">Belongs to the aerobic coproporphyrinogen-III oxidase family.</text>
</comment>
<dbReference type="GO" id="GO:0005737">
    <property type="term" value="C:cytoplasm"/>
    <property type="evidence" value="ECO:0007669"/>
    <property type="project" value="TreeGrafter"/>
</dbReference>
<dbReference type="PANTHER" id="PTHR10755:SF0">
    <property type="entry name" value="OXYGEN-DEPENDENT COPROPORPHYRINOGEN-III OXIDASE, MITOCHONDRIAL"/>
    <property type="match status" value="1"/>
</dbReference>
<dbReference type="PROSITE" id="PS51257">
    <property type="entry name" value="PROKAR_LIPOPROTEIN"/>
    <property type="match status" value="1"/>
</dbReference>
<evidence type="ECO:0000313" key="10">
    <source>
        <dbReference type="Proteomes" id="UP000332933"/>
    </source>
</evidence>
<keyword evidence="6" id="KW-0350">Heme biosynthesis</keyword>
<evidence type="ECO:0000256" key="6">
    <source>
        <dbReference type="ARBA" id="ARBA00023133"/>
    </source>
</evidence>
<dbReference type="Gene3D" id="3.40.1500.10">
    <property type="entry name" value="Coproporphyrinogen III oxidase, aerobic"/>
    <property type="match status" value="1"/>
</dbReference>
<dbReference type="PANTHER" id="PTHR10755">
    <property type="entry name" value="COPROPORPHYRINOGEN III OXIDASE, MITOCHONDRIAL"/>
    <property type="match status" value="1"/>
</dbReference>
<evidence type="ECO:0000256" key="3">
    <source>
        <dbReference type="ARBA" id="ARBA00011738"/>
    </source>
</evidence>
<protein>
    <recommendedName>
        <fullName evidence="4">coproporphyrinogen oxidase</fullName>
        <ecNumber evidence="4">1.3.3.3</ecNumber>
    </recommendedName>
</protein>
<evidence type="ECO:0000256" key="7">
    <source>
        <dbReference type="ARBA" id="ARBA00023244"/>
    </source>
</evidence>
<dbReference type="UniPathway" id="UPA00251">
    <property type="reaction ID" value="UER00322"/>
</dbReference>
<proteinExistence type="inferred from homology"/>
<keyword evidence="5" id="KW-0560">Oxidoreductase</keyword>
<reference evidence="8" key="2">
    <citation type="submission" date="2019-06" db="EMBL/GenBank/DDBJ databases">
        <title>Genomics analysis of Aphanomyces spp. identifies a new class of oomycete effector associated with host adaptation.</title>
        <authorList>
            <person name="Gaulin E."/>
        </authorList>
    </citation>
    <scope>NUCLEOTIDE SEQUENCE</scope>
    <source>
        <strain evidence="8">CBS 578.67</strain>
    </source>
</reference>
<evidence type="ECO:0000256" key="4">
    <source>
        <dbReference type="ARBA" id="ARBA00012869"/>
    </source>
</evidence>
<evidence type="ECO:0000256" key="2">
    <source>
        <dbReference type="ARBA" id="ARBA00010644"/>
    </source>
</evidence>
<gene>
    <name evidence="9" type="primary">Aste57867_8356</name>
    <name evidence="8" type="ORF">As57867_008324</name>
    <name evidence="9" type="ORF">ASTE57867_8356</name>
</gene>
<dbReference type="EMBL" id="CAADRA010005122">
    <property type="protein sequence ID" value="VFT85242.1"/>
    <property type="molecule type" value="Genomic_DNA"/>
</dbReference>
<evidence type="ECO:0000313" key="9">
    <source>
        <dbReference type="EMBL" id="VFT85242.1"/>
    </source>
</evidence>
<evidence type="ECO:0000313" key="8">
    <source>
        <dbReference type="EMBL" id="KAF0701133.1"/>
    </source>
</evidence>
<evidence type="ECO:0000256" key="1">
    <source>
        <dbReference type="ARBA" id="ARBA00005168"/>
    </source>
</evidence>
<comment type="subunit">
    <text evidence="3">Homodimer.</text>
</comment>
<evidence type="ECO:0000256" key="5">
    <source>
        <dbReference type="ARBA" id="ARBA00023002"/>
    </source>
</evidence>
<dbReference type="OrthoDB" id="15318at2759"/>
<name>A0A485KK23_9STRA</name>
<dbReference type="Proteomes" id="UP000332933">
    <property type="component" value="Unassembled WGS sequence"/>
</dbReference>
<organism evidence="9 10">
    <name type="scientific">Aphanomyces stellatus</name>
    <dbReference type="NCBI Taxonomy" id="120398"/>
    <lineage>
        <taxon>Eukaryota</taxon>
        <taxon>Sar</taxon>
        <taxon>Stramenopiles</taxon>
        <taxon>Oomycota</taxon>
        <taxon>Saprolegniomycetes</taxon>
        <taxon>Saprolegniales</taxon>
        <taxon>Verrucalvaceae</taxon>
        <taxon>Aphanomyces</taxon>
    </lineage>
</organism>
<dbReference type="Pfam" id="PF01218">
    <property type="entry name" value="Coprogen_oxidas"/>
    <property type="match status" value="1"/>
</dbReference>
<dbReference type="InterPro" id="IPR001260">
    <property type="entry name" value="Coprogen_oxidase_aer"/>
</dbReference>